<organism evidence="1 2">
    <name type="scientific">Pistacia atlantica</name>
    <dbReference type="NCBI Taxonomy" id="434234"/>
    <lineage>
        <taxon>Eukaryota</taxon>
        <taxon>Viridiplantae</taxon>
        <taxon>Streptophyta</taxon>
        <taxon>Embryophyta</taxon>
        <taxon>Tracheophyta</taxon>
        <taxon>Spermatophyta</taxon>
        <taxon>Magnoliopsida</taxon>
        <taxon>eudicotyledons</taxon>
        <taxon>Gunneridae</taxon>
        <taxon>Pentapetalae</taxon>
        <taxon>rosids</taxon>
        <taxon>malvids</taxon>
        <taxon>Sapindales</taxon>
        <taxon>Anacardiaceae</taxon>
        <taxon>Pistacia</taxon>
    </lineage>
</organism>
<protein>
    <submittedName>
        <fullName evidence="1">Uncharacterized protein</fullName>
    </submittedName>
</protein>
<evidence type="ECO:0000313" key="2">
    <source>
        <dbReference type="Proteomes" id="UP001164250"/>
    </source>
</evidence>
<accession>A0ACC1BL80</accession>
<proteinExistence type="predicted"/>
<sequence>MLDREATVYQCFMDTAINMTKCAGLIVNSFELLEERSYRALVNGECAPGVTMPPEGLVAATELEKRVTELLDPDKGRPVREQVKAMRDGAAAAMTEGGTSHVALAKLVESFKQG</sequence>
<dbReference type="Proteomes" id="UP001164250">
    <property type="component" value="Chromosome 4"/>
</dbReference>
<reference evidence="2" key="1">
    <citation type="journal article" date="2023" name="G3 (Bethesda)">
        <title>Genome assembly and association tests identify interacting loci associated with vigor, precocity, and sex in interspecific pistachio rootstocks.</title>
        <authorList>
            <person name="Palmer W."/>
            <person name="Jacygrad E."/>
            <person name="Sagayaradj S."/>
            <person name="Cavanaugh K."/>
            <person name="Han R."/>
            <person name="Bertier L."/>
            <person name="Beede B."/>
            <person name="Kafkas S."/>
            <person name="Golino D."/>
            <person name="Preece J."/>
            <person name="Michelmore R."/>
        </authorList>
    </citation>
    <scope>NUCLEOTIDE SEQUENCE [LARGE SCALE GENOMIC DNA]</scope>
</reference>
<evidence type="ECO:0000313" key="1">
    <source>
        <dbReference type="EMBL" id="KAJ0099718.1"/>
    </source>
</evidence>
<dbReference type="EMBL" id="CM047900">
    <property type="protein sequence ID" value="KAJ0099718.1"/>
    <property type="molecule type" value="Genomic_DNA"/>
</dbReference>
<comment type="caution">
    <text evidence="1">The sequence shown here is derived from an EMBL/GenBank/DDBJ whole genome shotgun (WGS) entry which is preliminary data.</text>
</comment>
<name>A0ACC1BL80_9ROSI</name>
<gene>
    <name evidence="1" type="ORF">Patl1_20247</name>
</gene>
<keyword evidence="2" id="KW-1185">Reference proteome</keyword>